<gene>
    <name evidence="1" type="ORF">KL86CLO1_11661</name>
</gene>
<dbReference type="EMBL" id="FLUN01000001">
    <property type="protein sequence ID" value="SBW02531.1"/>
    <property type="molecule type" value="Genomic_DNA"/>
</dbReference>
<dbReference type="AlphaFoldDB" id="A0A212JSW1"/>
<accession>A0A212JSW1</accession>
<sequence>MISFTIPYPSGKKAKSAFCNRYGLNAYYAGKHWAARKTDANVLHTLTIAALNRAKIPKKIINEPIVVTFYWDDGLDVDNHAVIGKAVVDALKGNLIADDNRKHFRRVTHDCWDGGSILVEIKPISECRINGRLDPTGDGSSAHP</sequence>
<dbReference type="Gene3D" id="3.30.1330.70">
    <property type="entry name" value="Holliday junction resolvase RusA"/>
    <property type="match status" value="1"/>
</dbReference>
<proteinExistence type="predicted"/>
<dbReference type="GO" id="GO:0000287">
    <property type="term" value="F:magnesium ion binding"/>
    <property type="evidence" value="ECO:0007669"/>
    <property type="project" value="InterPro"/>
</dbReference>
<dbReference type="GO" id="GO:0006281">
    <property type="term" value="P:DNA repair"/>
    <property type="evidence" value="ECO:0007669"/>
    <property type="project" value="InterPro"/>
</dbReference>
<evidence type="ECO:0000313" key="1">
    <source>
        <dbReference type="EMBL" id="SBW02531.1"/>
    </source>
</evidence>
<reference evidence="1" key="1">
    <citation type="submission" date="2016-04" db="EMBL/GenBank/DDBJ databases">
        <authorList>
            <person name="Evans L.H."/>
            <person name="Alamgir A."/>
            <person name="Owens N."/>
            <person name="Weber N.D."/>
            <person name="Virtaneva K."/>
            <person name="Barbian K."/>
            <person name="Babar A."/>
            <person name="Rosenke K."/>
        </authorList>
    </citation>
    <scope>NUCLEOTIDE SEQUENCE</scope>
    <source>
        <strain evidence="1">86</strain>
    </source>
</reference>
<organism evidence="1">
    <name type="scientific">uncultured Eubacteriales bacterium</name>
    <dbReference type="NCBI Taxonomy" id="172733"/>
    <lineage>
        <taxon>Bacteria</taxon>
        <taxon>Bacillati</taxon>
        <taxon>Bacillota</taxon>
        <taxon>Clostridia</taxon>
        <taxon>Eubacteriales</taxon>
        <taxon>environmental samples</taxon>
    </lineage>
</organism>
<dbReference type="SUPFAM" id="SSF103084">
    <property type="entry name" value="Holliday junction resolvase RusA"/>
    <property type="match status" value="1"/>
</dbReference>
<protein>
    <submittedName>
        <fullName evidence="1">Uncharacterized protein</fullName>
    </submittedName>
</protein>
<dbReference type="InterPro" id="IPR036614">
    <property type="entry name" value="RusA-like_sf"/>
</dbReference>
<dbReference type="GO" id="GO:0006310">
    <property type="term" value="P:DNA recombination"/>
    <property type="evidence" value="ECO:0007669"/>
    <property type="project" value="InterPro"/>
</dbReference>
<name>A0A212JSW1_9FIRM</name>